<dbReference type="Proteomes" id="UP000485058">
    <property type="component" value="Unassembled WGS sequence"/>
</dbReference>
<feature type="non-terminal residue" evidence="1">
    <location>
        <position position="1"/>
    </location>
</feature>
<name>A0A699YJE8_HAELA</name>
<evidence type="ECO:0000313" key="1">
    <source>
        <dbReference type="EMBL" id="GFH07004.1"/>
    </source>
</evidence>
<dbReference type="AlphaFoldDB" id="A0A699YJE8"/>
<evidence type="ECO:0000313" key="2">
    <source>
        <dbReference type="Proteomes" id="UP000485058"/>
    </source>
</evidence>
<dbReference type="EMBL" id="BLLF01000068">
    <property type="protein sequence ID" value="GFH07004.1"/>
    <property type="molecule type" value="Genomic_DNA"/>
</dbReference>
<protein>
    <submittedName>
        <fullName evidence="1">Uncharacterized protein</fullName>
    </submittedName>
</protein>
<keyword evidence="2" id="KW-1185">Reference proteome</keyword>
<organism evidence="1 2">
    <name type="scientific">Haematococcus lacustris</name>
    <name type="common">Green alga</name>
    <name type="synonym">Haematococcus pluvialis</name>
    <dbReference type="NCBI Taxonomy" id="44745"/>
    <lineage>
        <taxon>Eukaryota</taxon>
        <taxon>Viridiplantae</taxon>
        <taxon>Chlorophyta</taxon>
        <taxon>core chlorophytes</taxon>
        <taxon>Chlorophyceae</taxon>
        <taxon>CS clade</taxon>
        <taxon>Chlamydomonadales</taxon>
        <taxon>Haematococcaceae</taxon>
        <taxon>Haematococcus</taxon>
    </lineage>
</organism>
<gene>
    <name evidence="1" type="ORF">HaLaN_01738</name>
</gene>
<accession>A0A699YJE8</accession>
<sequence length="108" mass="11419">MLPLTKGMCVVGATTAVATDTHQKAEQKCALGVDALHLIDALRPGKSDPGWDRCKGQAADGWVDGMVDDKKYKVTPAIGCTPVAQEIPFLLISARMRPPIGCTGCSDH</sequence>
<proteinExistence type="predicted"/>
<reference evidence="1 2" key="1">
    <citation type="submission" date="2020-02" db="EMBL/GenBank/DDBJ databases">
        <title>Draft genome sequence of Haematococcus lacustris strain NIES-144.</title>
        <authorList>
            <person name="Morimoto D."/>
            <person name="Nakagawa S."/>
            <person name="Yoshida T."/>
            <person name="Sawayama S."/>
        </authorList>
    </citation>
    <scope>NUCLEOTIDE SEQUENCE [LARGE SCALE GENOMIC DNA]</scope>
    <source>
        <strain evidence="1 2">NIES-144</strain>
    </source>
</reference>
<comment type="caution">
    <text evidence="1">The sequence shown here is derived from an EMBL/GenBank/DDBJ whole genome shotgun (WGS) entry which is preliminary data.</text>
</comment>